<accession>A0A0L6JH72</accession>
<dbReference type="AlphaFoldDB" id="A0A0L6JH72"/>
<proteinExistence type="predicted"/>
<gene>
    <name evidence="1" type="ORF">Bccel_0074</name>
</gene>
<evidence type="ECO:0000313" key="1">
    <source>
        <dbReference type="EMBL" id="KNY24817.1"/>
    </source>
</evidence>
<evidence type="ECO:0000313" key="2">
    <source>
        <dbReference type="Proteomes" id="UP000036923"/>
    </source>
</evidence>
<dbReference type="Proteomes" id="UP000036923">
    <property type="component" value="Unassembled WGS sequence"/>
</dbReference>
<reference evidence="2" key="1">
    <citation type="submission" date="2015-07" db="EMBL/GenBank/DDBJ databases">
        <title>Near-Complete Genome Sequence of the Cellulolytic Bacterium Bacteroides (Pseudobacteroides) cellulosolvens ATCC 35603.</title>
        <authorList>
            <person name="Dassa B."/>
            <person name="Utturkar S.M."/>
            <person name="Klingeman D.M."/>
            <person name="Hurt R.A."/>
            <person name="Keller M."/>
            <person name="Xu J."/>
            <person name="Reddy Y.H.K."/>
            <person name="Borovok I."/>
            <person name="Grinberg I.R."/>
            <person name="Lamed R."/>
            <person name="Zhivin O."/>
            <person name="Bayer E.A."/>
            <person name="Brown S.D."/>
        </authorList>
    </citation>
    <scope>NUCLEOTIDE SEQUENCE [LARGE SCALE GENOMIC DNA]</scope>
    <source>
        <strain evidence="2">DSM 2933</strain>
    </source>
</reference>
<keyword evidence="2" id="KW-1185">Reference proteome</keyword>
<sequence>MLKCVECGKPTWNLTQIYCECGGLVEVIPQKKKPVANPKTKKK</sequence>
<comment type="caution">
    <text evidence="1">The sequence shown here is derived from an EMBL/GenBank/DDBJ whole genome shotgun (WGS) entry which is preliminary data.</text>
</comment>
<protein>
    <submittedName>
        <fullName evidence="1">Uncharacterized protein</fullName>
    </submittedName>
</protein>
<organism evidence="1 2">
    <name type="scientific">Pseudobacteroides cellulosolvens ATCC 35603 = DSM 2933</name>
    <dbReference type="NCBI Taxonomy" id="398512"/>
    <lineage>
        <taxon>Bacteria</taxon>
        <taxon>Bacillati</taxon>
        <taxon>Bacillota</taxon>
        <taxon>Clostridia</taxon>
        <taxon>Eubacteriales</taxon>
        <taxon>Oscillospiraceae</taxon>
        <taxon>Pseudobacteroides</taxon>
    </lineage>
</organism>
<name>A0A0L6JH72_9FIRM</name>
<dbReference type="EMBL" id="LGTC01000001">
    <property type="protein sequence ID" value="KNY24817.1"/>
    <property type="molecule type" value="Genomic_DNA"/>
</dbReference>
<dbReference type="RefSeq" id="WP_276326138.1">
    <property type="nucleotide sequence ID" value="NZ_JQKC01000009.1"/>
</dbReference>
<dbReference type="STRING" id="398512.Bccel_0074"/>